<evidence type="ECO:0000313" key="2">
    <source>
        <dbReference type="Proteomes" id="UP001150238"/>
    </source>
</evidence>
<accession>A0A9W9B191</accession>
<sequence length="112" mass="12894">LRDYIPPKVLARVSTDLKARSDISMESEIATMVFVRSRTDIPVPFVYGYCPTRENVIGQPFSIISFAEGETMNSSIWEDLPLDVKLRTIRDYARIILELSKLKFDRIGSLYF</sequence>
<protein>
    <recommendedName>
        <fullName evidence="3">Aminoglycoside phosphotransferase domain-containing protein</fullName>
    </recommendedName>
</protein>
<dbReference type="PANTHER" id="PTHR21310:SF15">
    <property type="entry name" value="AMINOGLYCOSIDE PHOSPHOTRANSFERASE DOMAIN-CONTAINING PROTEIN"/>
    <property type="match status" value="1"/>
</dbReference>
<name>A0A9W9B191_9AGAR</name>
<dbReference type="Proteomes" id="UP001150238">
    <property type="component" value="Unassembled WGS sequence"/>
</dbReference>
<dbReference type="EMBL" id="JANVFS010000002">
    <property type="protein sequence ID" value="KAJ4494630.1"/>
    <property type="molecule type" value="Genomic_DNA"/>
</dbReference>
<dbReference type="AlphaFoldDB" id="A0A9W9B191"/>
<dbReference type="Gene3D" id="3.30.200.20">
    <property type="entry name" value="Phosphorylase Kinase, domain 1"/>
    <property type="match status" value="1"/>
</dbReference>
<comment type="caution">
    <text evidence="1">The sequence shown here is derived from an EMBL/GenBank/DDBJ whole genome shotgun (WGS) entry which is preliminary data.</text>
</comment>
<dbReference type="PANTHER" id="PTHR21310">
    <property type="entry name" value="AMINOGLYCOSIDE PHOSPHOTRANSFERASE-RELATED-RELATED"/>
    <property type="match status" value="1"/>
</dbReference>
<evidence type="ECO:0008006" key="3">
    <source>
        <dbReference type="Google" id="ProtNLM"/>
    </source>
</evidence>
<reference evidence="1" key="2">
    <citation type="journal article" date="2023" name="Proc. Natl. Acad. Sci. U.S.A.">
        <title>A global phylogenomic analysis of the shiitake genus Lentinula.</title>
        <authorList>
            <person name="Sierra-Patev S."/>
            <person name="Min B."/>
            <person name="Naranjo-Ortiz M."/>
            <person name="Looney B."/>
            <person name="Konkel Z."/>
            <person name="Slot J.C."/>
            <person name="Sakamoto Y."/>
            <person name="Steenwyk J.L."/>
            <person name="Rokas A."/>
            <person name="Carro J."/>
            <person name="Camarero S."/>
            <person name="Ferreira P."/>
            <person name="Molpeceres G."/>
            <person name="Ruiz-Duenas F.J."/>
            <person name="Serrano A."/>
            <person name="Henrissat B."/>
            <person name="Drula E."/>
            <person name="Hughes K.W."/>
            <person name="Mata J.L."/>
            <person name="Ishikawa N.K."/>
            <person name="Vargas-Isla R."/>
            <person name="Ushijima S."/>
            <person name="Smith C.A."/>
            <person name="Donoghue J."/>
            <person name="Ahrendt S."/>
            <person name="Andreopoulos W."/>
            <person name="He G."/>
            <person name="LaButti K."/>
            <person name="Lipzen A."/>
            <person name="Ng V."/>
            <person name="Riley R."/>
            <person name="Sandor L."/>
            <person name="Barry K."/>
            <person name="Martinez A.T."/>
            <person name="Xiao Y."/>
            <person name="Gibbons J.G."/>
            <person name="Terashima K."/>
            <person name="Grigoriev I.V."/>
            <person name="Hibbett D."/>
        </authorList>
    </citation>
    <scope>NUCLEOTIDE SEQUENCE</scope>
    <source>
        <strain evidence="1">Sp2 HRB7682 ss15</strain>
    </source>
</reference>
<dbReference type="SUPFAM" id="SSF56112">
    <property type="entry name" value="Protein kinase-like (PK-like)"/>
    <property type="match status" value="1"/>
</dbReference>
<dbReference type="InterPro" id="IPR011009">
    <property type="entry name" value="Kinase-like_dom_sf"/>
</dbReference>
<feature type="non-terminal residue" evidence="1">
    <location>
        <position position="112"/>
    </location>
</feature>
<reference evidence="1" key="1">
    <citation type="submission" date="2022-08" db="EMBL/GenBank/DDBJ databases">
        <authorList>
            <consortium name="DOE Joint Genome Institute"/>
            <person name="Min B."/>
            <person name="Riley R."/>
            <person name="Sierra-Patev S."/>
            <person name="Naranjo-Ortiz M."/>
            <person name="Looney B."/>
            <person name="Konkel Z."/>
            <person name="Slot J.C."/>
            <person name="Sakamoto Y."/>
            <person name="Steenwyk J.L."/>
            <person name="Rokas A."/>
            <person name="Carro J."/>
            <person name="Camarero S."/>
            <person name="Ferreira P."/>
            <person name="Molpeceres G."/>
            <person name="Ruiz-Duenas F.J."/>
            <person name="Serrano A."/>
            <person name="Henrissat B."/>
            <person name="Drula E."/>
            <person name="Hughes K.W."/>
            <person name="Mata J.L."/>
            <person name="Ishikawa N.K."/>
            <person name="Vargas-Isla R."/>
            <person name="Ushijima S."/>
            <person name="Smith C.A."/>
            <person name="Ahrendt S."/>
            <person name="Andreopoulos W."/>
            <person name="He G."/>
            <person name="Labutti K."/>
            <person name="Lipzen A."/>
            <person name="Ng V."/>
            <person name="Sandor L."/>
            <person name="Barry K."/>
            <person name="Martinez A.T."/>
            <person name="Xiao Y."/>
            <person name="Gibbons J.G."/>
            <person name="Terashima K."/>
            <person name="Hibbett D.S."/>
            <person name="Grigoriev I.V."/>
        </authorList>
    </citation>
    <scope>NUCLEOTIDE SEQUENCE</scope>
    <source>
        <strain evidence="1">Sp2 HRB7682 ss15</strain>
    </source>
</reference>
<dbReference type="InterPro" id="IPR051678">
    <property type="entry name" value="AGP_Transferase"/>
</dbReference>
<feature type="non-terminal residue" evidence="1">
    <location>
        <position position="1"/>
    </location>
</feature>
<proteinExistence type="predicted"/>
<gene>
    <name evidence="1" type="ORF">C8J55DRAFT_381258</name>
</gene>
<evidence type="ECO:0000313" key="1">
    <source>
        <dbReference type="EMBL" id="KAJ4494630.1"/>
    </source>
</evidence>
<organism evidence="1 2">
    <name type="scientific">Lentinula lateritia</name>
    <dbReference type="NCBI Taxonomy" id="40482"/>
    <lineage>
        <taxon>Eukaryota</taxon>
        <taxon>Fungi</taxon>
        <taxon>Dikarya</taxon>
        <taxon>Basidiomycota</taxon>
        <taxon>Agaricomycotina</taxon>
        <taxon>Agaricomycetes</taxon>
        <taxon>Agaricomycetidae</taxon>
        <taxon>Agaricales</taxon>
        <taxon>Marasmiineae</taxon>
        <taxon>Omphalotaceae</taxon>
        <taxon>Lentinula</taxon>
    </lineage>
</organism>